<evidence type="ECO:0000259" key="2">
    <source>
        <dbReference type="Pfam" id="PF14730"/>
    </source>
</evidence>
<reference evidence="3 4" key="1">
    <citation type="journal article" date="2019" name="Nat. Med.">
        <title>A library of human gut bacterial isolates paired with longitudinal multiomics data enables mechanistic microbiome research.</title>
        <authorList>
            <person name="Poyet M."/>
            <person name="Groussin M."/>
            <person name="Gibbons S.M."/>
            <person name="Avila-Pacheco J."/>
            <person name="Jiang X."/>
            <person name="Kearney S.M."/>
            <person name="Perrotta A.R."/>
            <person name="Berdy B."/>
            <person name="Zhao S."/>
            <person name="Lieberman T.D."/>
            <person name="Swanson P.K."/>
            <person name="Smith M."/>
            <person name="Roesemann S."/>
            <person name="Alexander J.E."/>
            <person name="Rich S.A."/>
            <person name="Livny J."/>
            <person name="Vlamakis H."/>
            <person name="Clish C."/>
            <person name="Bullock K."/>
            <person name="Deik A."/>
            <person name="Scott J."/>
            <person name="Pierce K.A."/>
            <person name="Xavier R.J."/>
            <person name="Alm E.J."/>
        </authorList>
    </citation>
    <scope>NUCLEOTIDE SEQUENCE [LARGE SCALE GENOMIC DNA]</scope>
    <source>
        <strain evidence="3 4">BIOML-A41</strain>
    </source>
</reference>
<feature type="signal peptide" evidence="1">
    <location>
        <begin position="1"/>
        <end position="19"/>
    </location>
</feature>
<dbReference type="RefSeq" id="WP_009018493.1">
    <property type="nucleotide sequence ID" value="NZ_CACRUW010000053.1"/>
</dbReference>
<evidence type="ECO:0000256" key="1">
    <source>
        <dbReference type="SAM" id="SignalP"/>
    </source>
</evidence>
<dbReference type="Proteomes" id="UP000463337">
    <property type="component" value="Unassembled WGS sequence"/>
</dbReference>
<evidence type="ECO:0000313" key="3">
    <source>
        <dbReference type="EMBL" id="MRY57127.1"/>
    </source>
</evidence>
<protein>
    <submittedName>
        <fullName evidence="3">DUF4468 domain-containing protein</fullName>
    </submittedName>
</protein>
<name>A0A395YVJ8_PARDI</name>
<feature type="chain" id="PRO_5043166521" evidence="1">
    <location>
        <begin position="20"/>
        <end position="249"/>
    </location>
</feature>
<dbReference type="EMBL" id="WKLT01000003">
    <property type="protein sequence ID" value="MRY57127.1"/>
    <property type="molecule type" value="Genomic_DNA"/>
</dbReference>
<dbReference type="Gene3D" id="3.30.530.80">
    <property type="match status" value="1"/>
</dbReference>
<accession>A0A395YVJ8</accession>
<dbReference type="Pfam" id="PF14730">
    <property type="entry name" value="DUF4468"/>
    <property type="match status" value="1"/>
</dbReference>
<proteinExistence type="predicted"/>
<sequence length="249" mass="28999">MKHLICILFVTLLSTNAFAQDFEIVRNPMSQEEFKEFIYQKYSNFEKRKIEDKKLPKLKKEDMIEILSSVPFNDDGSFTISYVRQVEGLGKGTLYDNIYQSLVDVFVSAKNILQMQDKETGILVCKGMTEGYLIFSMGLMGKYVGSVPIHFTLKIQVRDNRYKIDLYDIYVEKGDLNEAEAPIETYLTRDFYLTSFVSDGLGLTKSKRTDAHYINVRTQVLLEQLYRLYQIENNIFNGVSQLKTEEEDW</sequence>
<evidence type="ECO:0000313" key="4">
    <source>
        <dbReference type="Proteomes" id="UP000463337"/>
    </source>
</evidence>
<keyword evidence="1" id="KW-0732">Signal</keyword>
<dbReference type="AlphaFoldDB" id="A0A395YVJ8"/>
<feature type="domain" description="DUF4468" evidence="2">
    <location>
        <begin position="85"/>
        <end position="170"/>
    </location>
</feature>
<gene>
    <name evidence="3" type="ORF">GKD59_04200</name>
</gene>
<organism evidence="3 4">
    <name type="scientific">Parabacteroides distasonis</name>
    <dbReference type="NCBI Taxonomy" id="823"/>
    <lineage>
        <taxon>Bacteria</taxon>
        <taxon>Pseudomonadati</taxon>
        <taxon>Bacteroidota</taxon>
        <taxon>Bacteroidia</taxon>
        <taxon>Bacteroidales</taxon>
        <taxon>Tannerellaceae</taxon>
        <taxon>Parabacteroides</taxon>
    </lineage>
</organism>
<comment type="caution">
    <text evidence="3">The sequence shown here is derived from an EMBL/GenBank/DDBJ whole genome shotgun (WGS) entry which is preliminary data.</text>
</comment>
<dbReference type="InterPro" id="IPR027823">
    <property type="entry name" value="DUF4468"/>
</dbReference>